<keyword evidence="2" id="KW-1185">Reference proteome</keyword>
<organism evidence="1 2">
    <name type="scientific">Lentinula raphanica</name>
    <dbReference type="NCBI Taxonomy" id="153919"/>
    <lineage>
        <taxon>Eukaryota</taxon>
        <taxon>Fungi</taxon>
        <taxon>Dikarya</taxon>
        <taxon>Basidiomycota</taxon>
        <taxon>Agaricomycotina</taxon>
        <taxon>Agaricomycetes</taxon>
        <taxon>Agaricomycetidae</taxon>
        <taxon>Agaricales</taxon>
        <taxon>Marasmiineae</taxon>
        <taxon>Omphalotaceae</taxon>
        <taxon>Lentinula</taxon>
    </lineage>
</organism>
<feature type="non-terminal residue" evidence="1">
    <location>
        <position position="1"/>
    </location>
</feature>
<comment type="caution">
    <text evidence="1">The sequence shown here is derived from an EMBL/GenBank/DDBJ whole genome shotgun (WGS) entry which is preliminary data.</text>
</comment>
<evidence type="ECO:0000313" key="2">
    <source>
        <dbReference type="Proteomes" id="UP001163846"/>
    </source>
</evidence>
<accession>A0AA38P428</accession>
<dbReference type="AlphaFoldDB" id="A0AA38P428"/>
<gene>
    <name evidence="1" type="ORF">F5878DRAFT_495517</name>
</gene>
<name>A0AA38P428_9AGAR</name>
<evidence type="ECO:0000313" key="1">
    <source>
        <dbReference type="EMBL" id="KAJ3835899.1"/>
    </source>
</evidence>
<sequence>RLSAFYPNAAYDFYGTPSSPLCVYKSGDPWPVRTGLEAQRIIREARLVRHDHPQIQALWPAIGEPLYKLLDSKNIRWTSIDPVAFADA</sequence>
<proteinExistence type="predicted"/>
<dbReference type="Proteomes" id="UP001163846">
    <property type="component" value="Unassembled WGS sequence"/>
</dbReference>
<reference evidence="1" key="1">
    <citation type="submission" date="2022-08" db="EMBL/GenBank/DDBJ databases">
        <authorList>
            <consortium name="DOE Joint Genome Institute"/>
            <person name="Min B."/>
            <person name="Riley R."/>
            <person name="Sierra-Patev S."/>
            <person name="Naranjo-Ortiz M."/>
            <person name="Looney B."/>
            <person name="Konkel Z."/>
            <person name="Slot J.C."/>
            <person name="Sakamoto Y."/>
            <person name="Steenwyk J.L."/>
            <person name="Rokas A."/>
            <person name="Carro J."/>
            <person name="Camarero S."/>
            <person name="Ferreira P."/>
            <person name="Molpeceres G."/>
            <person name="Ruiz-Duenas F.J."/>
            <person name="Serrano A."/>
            <person name="Henrissat B."/>
            <person name="Drula E."/>
            <person name="Hughes K.W."/>
            <person name="Mata J.L."/>
            <person name="Ishikawa N.K."/>
            <person name="Vargas-Isla R."/>
            <person name="Ushijima S."/>
            <person name="Smith C.A."/>
            <person name="Ahrendt S."/>
            <person name="Andreopoulos W."/>
            <person name="He G."/>
            <person name="Labutti K."/>
            <person name="Lipzen A."/>
            <person name="Ng V."/>
            <person name="Sandor L."/>
            <person name="Barry K."/>
            <person name="Martinez A.T."/>
            <person name="Xiao Y."/>
            <person name="Gibbons J.G."/>
            <person name="Terashima K."/>
            <person name="Hibbett D.S."/>
            <person name="Grigoriev I.V."/>
        </authorList>
    </citation>
    <scope>NUCLEOTIDE SEQUENCE</scope>
    <source>
        <strain evidence="1">TFB9207</strain>
    </source>
</reference>
<dbReference type="EMBL" id="MU806366">
    <property type="protein sequence ID" value="KAJ3835899.1"/>
    <property type="molecule type" value="Genomic_DNA"/>
</dbReference>
<feature type="non-terminal residue" evidence="1">
    <location>
        <position position="88"/>
    </location>
</feature>
<protein>
    <submittedName>
        <fullName evidence="1">Uncharacterized protein</fullName>
    </submittedName>
</protein>